<dbReference type="Proteomes" id="UP000198914">
    <property type="component" value="Unassembled WGS sequence"/>
</dbReference>
<dbReference type="STRING" id="1244108.SAMN05444004_101401"/>
<dbReference type="RefSeq" id="WP_092641474.1">
    <property type="nucleotide sequence ID" value="NZ_FNPX01000001.1"/>
</dbReference>
<dbReference type="SUPFAM" id="SSF53335">
    <property type="entry name" value="S-adenosyl-L-methionine-dependent methyltransferases"/>
    <property type="match status" value="1"/>
</dbReference>
<dbReference type="OrthoDB" id="7260171at2"/>
<name>A0A1H3JRA3_9RHOB</name>
<sequence>MTPPLLQSLFSDPVLLSRIQAEADFALSEISDHIDALPAGARVLEIGCGTGFLLARLLELRPDLQLVGLEPIGGGFASFEQTLDRITTAFPSLTIHRIPVEDFGSSPDVAAFDFVFSLNVFEHLQDWRRAVNRVAALLAPQGQMLVLCPNYLVPYEPHFGIPTLYSADLAKKVFARRIAQVEQVTNSAGLWESINFISVPAFRRHCRAMTLDVTFERGMLAKMLDRLGTDPEFAARQAGIAGIARLFRALGGIWLSRRLPPDLDPYMKAHVRLRPPEAPDLAVC</sequence>
<evidence type="ECO:0000313" key="2">
    <source>
        <dbReference type="Proteomes" id="UP000198914"/>
    </source>
</evidence>
<dbReference type="CDD" id="cd02440">
    <property type="entry name" value="AdoMet_MTases"/>
    <property type="match status" value="1"/>
</dbReference>
<accession>A0A1H3JRA3</accession>
<reference evidence="2" key="1">
    <citation type="submission" date="2016-10" db="EMBL/GenBank/DDBJ databases">
        <authorList>
            <person name="Varghese N."/>
            <person name="Submissions S."/>
        </authorList>
    </citation>
    <scope>NUCLEOTIDE SEQUENCE [LARGE SCALE GENOMIC DNA]</scope>
    <source>
        <strain evidence="2">DSM 100420</strain>
    </source>
</reference>
<protein>
    <submittedName>
        <fullName evidence="1">Cyclopropane fatty-acyl-phospholipid synthase</fullName>
    </submittedName>
</protein>
<dbReference type="AlphaFoldDB" id="A0A1H3JRA3"/>
<evidence type="ECO:0000313" key="1">
    <source>
        <dbReference type="EMBL" id="SDY41898.1"/>
    </source>
</evidence>
<dbReference type="Gene3D" id="3.40.50.150">
    <property type="entry name" value="Vaccinia Virus protein VP39"/>
    <property type="match status" value="1"/>
</dbReference>
<proteinExistence type="predicted"/>
<dbReference type="EMBL" id="FNPX01000001">
    <property type="protein sequence ID" value="SDY41898.1"/>
    <property type="molecule type" value="Genomic_DNA"/>
</dbReference>
<organism evidence="1 2">
    <name type="scientific">Jannaschia faecimaris</name>
    <dbReference type="NCBI Taxonomy" id="1244108"/>
    <lineage>
        <taxon>Bacteria</taxon>
        <taxon>Pseudomonadati</taxon>
        <taxon>Pseudomonadota</taxon>
        <taxon>Alphaproteobacteria</taxon>
        <taxon>Rhodobacterales</taxon>
        <taxon>Roseobacteraceae</taxon>
        <taxon>Jannaschia</taxon>
    </lineage>
</organism>
<dbReference type="Pfam" id="PF13489">
    <property type="entry name" value="Methyltransf_23"/>
    <property type="match status" value="1"/>
</dbReference>
<keyword evidence="2" id="KW-1185">Reference proteome</keyword>
<gene>
    <name evidence="1" type="ORF">SAMN05444004_101401</name>
</gene>
<dbReference type="InterPro" id="IPR029063">
    <property type="entry name" value="SAM-dependent_MTases_sf"/>
</dbReference>